<reference evidence="1" key="1">
    <citation type="submission" date="2020-07" db="EMBL/GenBank/DDBJ databases">
        <title>Multicomponent nature underlies the extraordinary mechanical properties of spider dragline silk.</title>
        <authorList>
            <person name="Kono N."/>
            <person name="Nakamura H."/>
            <person name="Mori M."/>
            <person name="Yoshida Y."/>
            <person name="Ohtoshi R."/>
            <person name="Malay A.D."/>
            <person name="Moran D.A.P."/>
            <person name="Tomita M."/>
            <person name="Numata K."/>
            <person name="Arakawa K."/>
        </authorList>
    </citation>
    <scope>NUCLEOTIDE SEQUENCE</scope>
</reference>
<evidence type="ECO:0000313" key="2">
    <source>
        <dbReference type="Proteomes" id="UP000887116"/>
    </source>
</evidence>
<dbReference type="OrthoDB" id="6434629at2759"/>
<accession>A0A8X6IYF1</accession>
<sequence>MMSLDWHRGRNVCVDERTYPMGDVPPFPMDNVSESCRGDNFKFFCISTIMREGRMFQKVNFYHCCPGFVRPVNGGVGCVPGVINRGYAK</sequence>
<name>A0A8X6IYF1_TRICU</name>
<organism evidence="1 2">
    <name type="scientific">Trichonephila clavata</name>
    <name type="common">Joro spider</name>
    <name type="synonym">Nephila clavata</name>
    <dbReference type="NCBI Taxonomy" id="2740835"/>
    <lineage>
        <taxon>Eukaryota</taxon>
        <taxon>Metazoa</taxon>
        <taxon>Ecdysozoa</taxon>
        <taxon>Arthropoda</taxon>
        <taxon>Chelicerata</taxon>
        <taxon>Arachnida</taxon>
        <taxon>Araneae</taxon>
        <taxon>Araneomorphae</taxon>
        <taxon>Entelegynae</taxon>
        <taxon>Araneoidea</taxon>
        <taxon>Nephilidae</taxon>
        <taxon>Trichonephila</taxon>
    </lineage>
</organism>
<gene>
    <name evidence="1" type="ORF">TNCT_14191</name>
</gene>
<dbReference type="Proteomes" id="UP000887116">
    <property type="component" value="Unassembled WGS sequence"/>
</dbReference>
<dbReference type="EMBL" id="BMAO01012976">
    <property type="protein sequence ID" value="GFQ85260.1"/>
    <property type="molecule type" value="Genomic_DNA"/>
</dbReference>
<evidence type="ECO:0000313" key="1">
    <source>
        <dbReference type="EMBL" id="GFQ85260.1"/>
    </source>
</evidence>
<dbReference type="AlphaFoldDB" id="A0A8X6IYF1"/>
<keyword evidence="2" id="KW-1185">Reference proteome</keyword>
<comment type="caution">
    <text evidence="1">The sequence shown here is derived from an EMBL/GenBank/DDBJ whole genome shotgun (WGS) entry which is preliminary data.</text>
</comment>
<protein>
    <submittedName>
        <fullName evidence="1">Uncharacterized protein</fullName>
    </submittedName>
</protein>
<proteinExistence type="predicted"/>